<dbReference type="SUPFAM" id="SSF82171">
    <property type="entry name" value="DPP6 N-terminal domain-like"/>
    <property type="match status" value="1"/>
</dbReference>
<evidence type="ECO:0000256" key="2">
    <source>
        <dbReference type="SAM" id="Phobius"/>
    </source>
</evidence>
<sequence>MNDNLEMRFSEMLDKDEASTVKWDPELAEMGEIAARIREERVYEPPSPDFAERGWQQVVQQTQKAAAVVPAAKASRPPRKRASWVAAAASILVVAVVLATQPWSQPEVGAAAIRVTGSGQVADLGVKGVVFPRYAGHLDTISYTKDDQVILWDRSGAAEQKLPLNFMYMRDAAWSPDGQRVAFVGYKSAKPGPSAPALWIAGRDGSDPVQIAKPADPDTYFESPAWSPDGSKLAFTSTRATLSDQTGVTYEHTVMTVNTDGSNLFTVEKGKEPAWSKDGKQLAYTVEKEAGVPEIWTADINGANARKLVSGQSPAWSPTSPFLAFTKTHTEHRTLRSDEQGRETFSADVTYYELWAVNTESGTESRLTESAFPQALTDSLLAESDRRGEKTATYAVTGMPADEQPAWSPDGTRILFTRSISEEKGPHFTLQELFIEYK</sequence>
<dbReference type="InterPro" id="IPR011659">
    <property type="entry name" value="WD40"/>
</dbReference>
<dbReference type="PANTHER" id="PTHR36842">
    <property type="entry name" value="PROTEIN TOLB HOMOLOG"/>
    <property type="match status" value="1"/>
</dbReference>
<keyword evidence="2" id="KW-0472">Membrane</keyword>
<reference evidence="3 4" key="1">
    <citation type="submission" date="2019-04" db="EMBL/GenBank/DDBJ databases">
        <title>Cohnella sp. nov., isolated from soil.</title>
        <authorList>
            <person name="Kim W."/>
        </authorList>
    </citation>
    <scope>NUCLEOTIDE SEQUENCE [LARGE SCALE GENOMIC DNA]</scope>
    <source>
        <strain evidence="3 4">CAU 1483</strain>
    </source>
</reference>
<accession>A0A4V5LS65</accession>
<evidence type="ECO:0000313" key="4">
    <source>
        <dbReference type="Proteomes" id="UP000309673"/>
    </source>
</evidence>
<dbReference type="PANTHER" id="PTHR36842:SF1">
    <property type="entry name" value="PROTEIN TOLB"/>
    <property type="match status" value="1"/>
</dbReference>
<name>A0A4V5LS65_9BACL</name>
<keyword evidence="2" id="KW-1133">Transmembrane helix</keyword>
<evidence type="ECO:0000256" key="1">
    <source>
        <dbReference type="ARBA" id="ARBA00009820"/>
    </source>
</evidence>
<comment type="caution">
    <text evidence="3">The sequence shown here is derived from an EMBL/GenBank/DDBJ whole genome shotgun (WGS) entry which is preliminary data.</text>
</comment>
<keyword evidence="4" id="KW-1185">Reference proteome</keyword>
<dbReference type="EMBL" id="SUPK01000005">
    <property type="protein sequence ID" value="TJY41819.1"/>
    <property type="molecule type" value="Genomic_DNA"/>
</dbReference>
<dbReference type="RefSeq" id="WP_136777954.1">
    <property type="nucleotide sequence ID" value="NZ_SUPK01000005.1"/>
</dbReference>
<dbReference type="Pfam" id="PF07676">
    <property type="entry name" value="PD40"/>
    <property type="match status" value="4"/>
</dbReference>
<proteinExistence type="inferred from homology"/>
<dbReference type="Proteomes" id="UP000309673">
    <property type="component" value="Unassembled WGS sequence"/>
</dbReference>
<feature type="transmembrane region" description="Helical" evidence="2">
    <location>
        <begin position="82"/>
        <end position="103"/>
    </location>
</feature>
<organism evidence="3 4">
    <name type="scientific">Cohnella pontilimi</name>
    <dbReference type="NCBI Taxonomy" id="2564100"/>
    <lineage>
        <taxon>Bacteria</taxon>
        <taxon>Bacillati</taxon>
        <taxon>Bacillota</taxon>
        <taxon>Bacilli</taxon>
        <taxon>Bacillales</taxon>
        <taxon>Paenibacillaceae</taxon>
        <taxon>Cohnella</taxon>
    </lineage>
</organism>
<evidence type="ECO:0008006" key="5">
    <source>
        <dbReference type="Google" id="ProtNLM"/>
    </source>
</evidence>
<comment type="similarity">
    <text evidence="1">Belongs to the TolB family.</text>
</comment>
<evidence type="ECO:0000313" key="3">
    <source>
        <dbReference type="EMBL" id="TJY41819.1"/>
    </source>
</evidence>
<dbReference type="OrthoDB" id="2490564at2"/>
<dbReference type="InterPro" id="IPR011042">
    <property type="entry name" value="6-blade_b-propeller_TolB-like"/>
</dbReference>
<protein>
    <recommendedName>
        <fullName evidence="5">WD40 repeat protein</fullName>
    </recommendedName>
</protein>
<dbReference type="AlphaFoldDB" id="A0A4V5LS65"/>
<gene>
    <name evidence="3" type="ORF">E5161_11490</name>
</gene>
<dbReference type="Gene3D" id="2.120.10.30">
    <property type="entry name" value="TolB, C-terminal domain"/>
    <property type="match status" value="2"/>
</dbReference>
<keyword evidence="2" id="KW-0812">Transmembrane</keyword>